<gene>
    <name evidence="1" type="ORF">OG367_01160</name>
</gene>
<dbReference type="Proteomes" id="UP001431926">
    <property type="component" value="Chromosome"/>
</dbReference>
<dbReference type="EMBL" id="CP109491">
    <property type="protein sequence ID" value="WUX34911.1"/>
    <property type="molecule type" value="Genomic_DNA"/>
</dbReference>
<sequence length="207" mass="22470">MGRDLTVFMVDWRQLGAIPVESRIGRLDDMAWPWELDDVGNGGYERAHGWLRSPGGAPVWCAECNFLNTTGAHIPHVRAGAAWSDMRPLVDASVREAVDSFLGGLIWDADQVDVPAASDGGEVFPPATDRMHPNVLLACPPEAVAGKARAWEQVEPCLEGLRDPFAVECEGWAGRPNTFEGFVALLREWGGVVTEAARRGWGLVGLP</sequence>
<name>A0ABZ1Z805_STRAQ</name>
<keyword evidence="2" id="KW-1185">Reference proteome</keyword>
<evidence type="ECO:0000313" key="1">
    <source>
        <dbReference type="EMBL" id="WUX34911.1"/>
    </source>
</evidence>
<protein>
    <submittedName>
        <fullName evidence="1">Uncharacterized protein</fullName>
    </submittedName>
</protein>
<proteinExistence type="predicted"/>
<evidence type="ECO:0000313" key="2">
    <source>
        <dbReference type="Proteomes" id="UP001431926"/>
    </source>
</evidence>
<organism evidence="1 2">
    <name type="scientific">Streptomyces anulatus</name>
    <name type="common">Streptomyces chrysomallus</name>
    <dbReference type="NCBI Taxonomy" id="1892"/>
    <lineage>
        <taxon>Bacteria</taxon>
        <taxon>Bacillati</taxon>
        <taxon>Actinomycetota</taxon>
        <taxon>Actinomycetes</taxon>
        <taxon>Kitasatosporales</taxon>
        <taxon>Streptomycetaceae</taxon>
        <taxon>Streptomyces</taxon>
    </lineage>
</organism>
<accession>A0ABZ1Z805</accession>
<reference evidence="1" key="1">
    <citation type="submission" date="2022-10" db="EMBL/GenBank/DDBJ databases">
        <title>The complete genomes of actinobacterial strains from the NBC collection.</title>
        <authorList>
            <person name="Joergensen T.S."/>
            <person name="Alvarez Arevalo M."/>
            <person name="Sterndorff E.B."/>
            <person name="Faurdal D."/>
            <person name="Vuksanovic O."/>
            <person name="Mourched A.-S."/>
            <person name="Charusanti P."/>
            <person name="Shaw S."/>
            <person name="Blin K."/>
            <person name="Weber T."/>
        </authorList>
    </citation>
    <scope>NUCLEOTIDE SEQUENCE</scope>
    <source>
        <strain evidence="1">NBC_01436</strain>
    </source>
</reference>
<dbReference type="RefSeq" id="WP_329353974.1">
    <property type="nucleotide sequence ID" value="NZ_CP109490.1"/>
</dbReference>